<dbReference type="RefSeq" id="WP_165887025.1">
    <property type="nucleotide sequence ID" value="NZ_SLXK01000052.1"/>
</dbReference>
<comment type="caution">
    <text evidence="2">The sequence shown here is derived from an EMBL/GenBank/DDBJ whole genome shotgun (WGS) entry which is preliminary data.</text>
</comment>
<organism evidence="2 3">
    <name type="scientific">Scopulibacillus darangshiensis</name>
    <dbReference type="NCBI Taxonomy" id="442528"/>
    <lineage>
        <taxon>Bacteria</taxon>
        <taxon>Bacillati</taxon>
        <taxon>Bacillota</taxon>
        <taxon>Bacilli</taxon>
        <taxon>Bacillales</taxon>
        <taxon>Sporolactobacillaceae</taxon>
        <taxon>Scopulibacillus</taxon>
    </lineage>
</organism>
<dbReference type="Proteomes" id="UP000295416">
    <property type="component" value="Unassembled WGS sequence"/>
</dbReference>
<protein>
    <submittedName>
        <fullName evidence="2">Uncharacterized protein</fullName>
    </submittedName>
</protein>
<sequence length="55" mass="6409">MNKEKEFDHQFKTRENSGEHRNGRKSQFKNHNSQGEGNPNEYISKTEENTGAREG</sequence>
<feature type="compositionally biased region" description="Polar residues" evidence="1">
    <location>
        <begin position="29"/>
        <end position="43"/>
    </location>
</feature>
<dbReference type="EMBL" id="SLXK01000052">
    <property type="protein sequence ID" value="TCP20352.1"/>
    <property type="molecule type" value="Genomic_DNA"/>
</dbReference>
<evidence type="ECO:0000313" key="2">
    <source>
        <dbReference type="EMBL" id="TCP20352.1"/>
    </source>
</evidence>
<keyword evidence="3" id="KW-1185">Reference proteome</keyword>
<feature type="compositionally biased region" description="Basic and acidic residues" evidence="1">
    <location>
        <begin position="44"/>
        <end position="55"/>
    </location>
</feature>
<proteinExistence type="predicted"/>
<evidence type="ECO:0000256" key="1">
    <source>
        <dbReference type="SAM" id="MobiDB-lite"/>
    </source>
</evidence>
<evidence type="ECO:0000313" key="3">
    <source>
        <dbReference type="Proteomes" id="UP000295416"/>
    </source>
</evidence>
<reference evidence="2 3" key="1">
    <citation type="submission" date="2019-03" db="EMBL/GenBank/DDBJ databases">
        <title>Genomic Encyclopedia of Type Strains, Phase IV (KMG-IV): sequencing the most valuable type-strain genomes for metagenomic binning, comparative biology and taxonomic classification.</title>
        <authorList>
            <person name="Goeker M."/>
        </authorList>
    </citation>
    <scope>NUCLEOTIDE SEQUENCE [LARGE SCALE GENOMIC DNA]</scope>
    <source>
        <strain evidence="2 3">DSM 19377</strain>
    </source>
</reference>
<accession>A0A4R2NGK4</accession>
<name>A0A4R2NGK4_9BACL</name>
<dbReference type="AlphaFoldDB" id="A0A4R2NGK4"/>
<feature type="region of interest" description="Disordered" evidence="1">
    <location>
        <begin position="1"/>
        <end position="55"/>
    </location>
</feature>
<gene>
    <name evidence="2" type="ORF">EV207_15226</name>
</gene>
<feature type="compositionally biased region" description="Basic and acidic residues" evidence="1">
    <location>
        <begin position="1"/>
        <end position="21"/>
    </location>
</feature>